<dbReference type="Proteomes" id="UP000316079">
    <property type="component" value="Unassembled WGS sequence"/>
</dbReference>
<dbReference type="AlphaFoldDB" id="A0A553QMS9"/>
<feature type="compositionally biased region" description="Polar residues" evidence="1">
    <location>
        <begin position="9"/>
        <end position="20"/>
    </location>
</feature>
<dbReference type="EMBL" id="SRMA01025784">
    <property type="protein sequence ID" value="TRY91046.1"/>
    <property type="molecule type" value="Genomic_DNA"/>
</dbReference>
<proteinExistence type="predicted"/>
<accession>A0A553QMS9</accession>
<comment type="caution">
    <text evidence="2">The sequence shown here is derived from an EMBL/GenBank/DDBJ whole genome shotgun (WGS) entry which is preliminary data.</text>
</comment>
<name>A0A553QMS9_9TELE</name>
<reference evidence="2 3" key="1">
    <citation type="journal article" date="2019" name="Sci. Data">
        <title>Hybrid genome assembly and annotation of Danionella translucida.</title>
        <authorList>
            <person name="Kadobianskyi M."/>
            <person name="Schulze L."/>
            <person name="Schuelke M."/>
            <person name="Judkewitz B."/>
        </authorList>
    </citation>
    <scope>NUCLEOTIDE SEQUENCE [LARGE SCALE GENOMIC DNA]</scope>
    <source>
        <strain evidence="2 3">Bolton</strain>
    </source>
</reference>
<keyword evidence="3" id="KW-1185">Reference proteome</keyword>
<sequence>MQGLWTARSMRTNNSGSGSQAHREESVGRFEAARCRVMELHDAHLHFTCAAAAAAAAGGKLSCF</sequence>
<evidence type="ECO:0000313" key="3">
    <source>
        <dbReference type="Proteomes" id="UP000316079"/>
    </source>
</evidence>
<organism evidence="2 3">
    <name type="scientific">Danionella cerebrum</name>
    <dbReference type="NCBI Taxonomy" id="2873325"/>
    <lineage>
        <taxon>Eukaryota</taxon>
        <taxon>Metazoa</taxon>
        <taxon>Chordata</taxon>
        <taxon>Craniata</taxon>
        <taxon>Vertebrata</taxon>
        <taxon>Euteleostomi</taxon>
        <taxon>Actinopterygii</taxon>
        <taxon>Neopterygii</taxon>
        <taxon>Teleostei</taxon>
        <taxon>Ostariophysi</taxon>
        <taxon>Cypriniformes</taxon>
        <taxon>Danionidae</taxon>
        <taxon>Danioninae</taxon>
        <taxon>Danionella</taxon>
    </lineage>
</organism>
<evidence type="ECO:0000256" key="1">
    <source>
        <dbReference type="SAM" id="MobiDB-lite"/>
    </source>
</evidence>
<gene>
    <name evidence="2" type="ORF">DNTS_013842</name>
</gene>
<evidence type="ECO:0000313" key="2">
    <source>
        <dbReference type="EMBL" id="TRY91046.1"/>
    </source>
</evidence>
<feature type="region of interest" description="Disordered" evidence="1">
    <location>
        <begin position="1"/>
        <end position="26"/>
    </location>
</feature>
<protein>
    <submittedName>
        <fullName evidence="2">Uncharacterized protein</fullName>
    </submittedName>
</protein>